<evidence type="ECO:0000313" key="9">
    <source>
        <dbReference type="Proteomes" id="UP000193495"/>
    </source>
</evidence>
<evidence type="ECO:0000259" key="6">
    <source>
        <dbReference type="SMART" id="SM00849"/>
    </source>
</evidence>
<dbReference type="InterPro" id="IPR006311">
    <property type="entry name" value="TAT_signal"/>
</dbReference>
<dbReference type="InterPro" id="IPR051013">
    <property type="entry name" value="MBL_superfamily_lactonases"/>
</dbReference>
<evidence type="ECO:0000313" key="8">
    <source>
        <dbReference type="EMBL" id="SLN31359.1"/>
    </source>
</evidence>
<dbReference type="CDD" id="cd07720">
    <property type="entry name" value="OPHC2-like_MBL-fold"/>
    <property type="match status" value="1"/>
</dbReference>
<feature type="signal peptide" evidence="5">
    <location>
        <begin position="1"/>
        <end position="23"/>
    </location>
</feature>
<dbReference type="Proteomes" id="UP000193495">
    <property type="component" value="Unassembled WGS sequence"/>
</dbReference>
<evidence type="ECO:0000256" key="3">
    <source>
        <dbReference type="ARBA" id="ARBA00022801"/>
    </source>
</evidence>
<evidence type="ECO:0000256" key="5">
    <source>
        <dbReference type="SAM" id="SignalP"/>
    </source>
</evidence>
<dbReference type="OrthoDB" id="9773738at2"/>
<gene>
    <name evidence="8" type="primary">ytnP_1</name>
    <name evidence="7" type="ORF">CLV79_10252</name>
    <name evidence="8" type="ORF">LOS8367_01136</name>
</gene>
<dbReference type="PANTHER" id="PTHR42978:SF6">
    <property type="entry name" value="QUORUM-QUENCHING LACTONASE YTNP-RELATED"/>
    <property type="match status" value="1"/>
</dbReference>
<organism evidence="8 9">
    <name type="scientific">Limimaricola soesokkakensis</name>
    <dbReference type="NCBI Taxonomy" id="1343159"/>
    <lineage>
        <taxon>Bacteria</taxon>
        <taxon>Pseudomonadati</taxon>
        <taxon>Pseudomonadota</taxon>
        <taxon>Alphaproteobacteria</taxon>
        <taxon>Rhodobacterales</taxon>
        <taxon>Paracoccaceae</taxon>
        <taxon>Limimaricola</taxon>
    </lineage>
</organism>
<dbReference type="PANTHER" id="PTHR42978">
    <property type="entry name" value="QUORUM-QUENCHING LACTONASE YTNP-RELATED-RELATED"/>
    <property type="match status" value="1"/>
</dbReference>
<dbReference type="GO" id="GO:0016787">
    <property type="term" value="F:hydrolase activity"/>
    <property type="evidence" value="ECO:0007669"/>
    <property type="project" value="UniProtKB-KW"/>
</dbReference>
<dbReference type="InterPro" id="IPR036866">
    <property type="entry name" value="RibonucZ/Hydroxyglut_hydro"/>
</dbReference>
<sequence>MSHSISRRAALMAGAALPLAASAGLPGTAIAQTAPSGDAVELPTHRAFTLGDVKVTTLLAGSRVVPEPHSIFGLNVDDETFAQVSEENFIPSDEARFFFNPVLVEAGENVILVDTGLDAAGITAALEAAGRSPGDVTHVVLTHMHGDHIGGLMTEAGEKTFANASHHAGRVEFDHWAGQNNEGFEAKVRPLEGELQFIEDGDQVGPLTAMAAFGHTPGHLVFTVAGSEGELLLMADTANHYVWSVGEPDWHVSFDSDKEMAVETRRRVLSMAAERKMPVIGYHMPFPGAGYVMAVDDGFAWVPHSYQLTL</sequence>
<reference evidence="7 10" key="2">
    <citation type="submission" date="2018-03" db="EMBL/GenBank/DDBJ databases">
        <title>Genomic Encyclopedia of Archaeal and Bacterial Type Strains, Phase II (KMG-II): from individual species to whole genera.</title>
        <authorList>
            <person name="Goeker M."/>
        </authorList>
    </citation>
    <scope>NUCLEOTIDE SEQUENCE [LARGE SCALE GENOMIC DNA]</scope>
    <source>
        <strain evidence="7 10">DSM 29956</strain>
    </source>
</reference>
<dbReference type="SMART" id="SM00849">
    <property type="entry name" value="Lactamase_B"/>
    <property type="match status" value="1"/>
</dbReference>
<dbReference type="InterPro" id="IPR001279">
    <property type="entry name" value="Metallo-B-lactamas"/>
</dbReference>
<evidence type="ECO:0000256" key="1">
    <source>
        <dbReference type="ARBA" id="ARBA00007749"/>
    </source>
</evidence>
<dbReference type="EMBL" id="PYGB01000002">
    <property type="protein sequence ID" value="PSK87572.1"/>
    <property type="molecule type" value="Genomic_DNA"/>
</dbReference>
<dbReference type="Gene3D" id="3.60.15.10">
    <property type="entry name" value="Ribonuclease Z/Hydroxyacylglutathione hydrolase-like"/>
    <property type="match status" value="1"/>
</dbReference>
<keyword evidence="3 8" id="KW-0378">Hydrolase</keyword>
<dbReference type="AlphaFoldDB" id="A0A1X6YU73"/>
<keyword evidence="2" id="KW-0479">Metal-binding</keyword>
<dbReference type="EMBL" id="FWFY01000003">
    <property type="protein sequence ID" value="SLN31359.1"/>
    <property type="molecule type" value="Genomic_DNA"/>
</dbReference>
<protein>
    <submittedName>
        <fullName evidence="7">Glyoxylase-like metal-dependent hydrolase (Beta-lactamase superfamily II)</fullName>
    </submittedName>
    <submittedName>
        <fullName evidence="8">Putative quorum-quenching lactonase YtnP</fullName>
        <ecNumber evidence="8">3.1.1.-</ecNumber>
    </submittedName>
</protein>
<dbReference type="EC" id="3.1.1.-" evidence="8"/>
<feature type="chain" id="PRO_5044568174" evidence="5">
    <location>
        <begin position="24"/>
        <end position="310"/>
    </location>
</feature>
<dbReference type="RefSeq" id="WP_085895524.1">
    <property type="nucleotide sequence ID" value="NZ_FWFY01000003.1"/>
</dbReference>
<dbReference type="PROSITE" id="PS51318">
    <property type="entry name" value="TAT"/>
    <property type="match status" value="1"/>
</dbReference>
<reference evidence="8 9" key="1">
    <citation type="submission" date="2017-03" db="EMBL/GenBank/DDBJ databases">
        <authorList>
            <person name="Afonso C.L."/>
            <person name="Miller P.J."/>
            <person name="Scott M.A."/>
            <person name="Spackman E."/>
            <person name="Goraichik I."/>
            <person name="Dimitrov K.M."/>
            <person name="Suarez D.L."/>
            <person name="Swayne D.E."/>
        </authorList>
    </citation>
    <scope>NUCLEOTIDE SEQUENCE [LARGE SCALE GENOMIC DNA]</scope>
    <source>
        <strain evidence="8 9">CECT 8367</strain>
    </source>
</reference>
<proteinExistence type="inferred from homology"/>
<keyword evidence="4" id="KW-0862">Zinc</keyword>
<dbReference type="Proteomes" id="UP000240624">
    <property type="component" value="Unassembled WGS sequence"/>
</dbReference>
<comment type="similarity">
    <text evidence="1">Belongs to the metallo-beta-lactamase superfamily.</text>
</comment>
<dbReference type="Pfam" id="PF00753">
    <property type="entry name" value="Lactamase_B"/>
    <property type="match status" value="1"/>
</dbReference>
<name>A0A1X6YU73_9RHOB</name>
<keyword evidence="5" id="KW-0732">Signal</keyword>
<dbReference type="SUPFAM" id="SSF56281">
    <property type="entry name" value="Metallo-hydrolase/oxidoreductase"/>
    <property type="match status" value="1"/>
</dbReference>
<dbReference type="GO" id="GO:0046872">
    <property type="term" value="F:metal ion binding"/>
    <property type="evidence" value="ECO:0007669"/>
    <property type="project" value="UniProtKB-KW"/>
</dbReference>
<evidence type="ECO:0000256" key="4">
    <source>
        <dbReference type="ARBA" id="ARBA00022833"/>
    </source>
</evidence>
<evidence type="ECO:0000256" key="2">
    <source>
        <dbReference type="ARBA" id="ARBA00022723"/>
    </source>
</evidence>
<feature type="domain" description="Metallo-beta-lactamase" evidence="6">
    <location>
        <begin position="98"/>
        <end position="283"/>
    </location>
</feature>
<evidence type="ECO:0000313" key="10">
    <source>
        <dbReference type="Proteomes" id="UP000240624"/>
    </source>
</evidence>
<evidence type="ECO:0000313" key="7">
    <source>
        <dbReference type="EMBL" id="PSK87572.1"/>
    </source>
</evidence>
<accession>A0A1X6YU73</accession>
<keyword evidence="10" id="KW-1185">Reference proteome</keyword>